<dbReference type="GO" id="GO:0008728">
    <property type="term" value="F:GTP diphosphokinase activity"/>
    <property type="evidence" value="ECO:0007669"/>
    <property type="project" value="UniProtKB-EC"/>
</dbReference>
<sequence>MEPEFKFDFEFLSEVPVREIALALWGDGDFNGASDAQMARFARAFHCSMVQHTTVLRKSGENYYRHDCRVAARALKAGFDLDIVTAILAHEFKEDDGWTEEQLIKIFGPEVASYVIPVSKRPKALFSSRMERLIDHIYNMVKAILSGLWQVAIIKVLDRLENTTDTAGLSDEDKARLFGETETHFLPFFRWAAKFIPAEWQMIYGIWIQAIEFACDNYNRHQNILRLQNSNSV</sequence>
<keyword evidence="1" id="KW-0808">Transferase</keyword>
<dbReference type="EMBL" id="CP011213">
    <property type="protein sequence ID" value="AKM82073.1"/>
    <property type="molecule type" value="Genomic_DNA"/>
</dbReference>
<keyword evidence="1" id="KW-0418">Kinase</keyword>
<accession>A0A0G4B3S4</accession>
<protein>
    <submittedName>
        <fullName evidence="1">GTP pyrophosphokinase, GTP pyrophosphokinase</fullName>
        <ecNumber evidence="1">2.7.6.5</ecNumber>
    </submittedName>
</protein>
<dbReference type="GO" id="GO:0016301">
    <property type="term" value="F:kinase activity"/>
    <property type="evidence" value="ECO:0007669"/>
    <property type="project" value="UniProtKB-KW"/>
</dbReference>
<evidence type="ECO:0000313" key="2">
    <source>
        <dbReference type="Proteomes" id="UP000035648"/>
    </source>
</evidence>
<name>A0A0G4B3S4_9BACT</name>
<evidence type="ECO:0000313" key="1">
    <source>
        <dbReference type="EMBL" id="AKM82073.1"/>
    </source>
</evidence>
<dbReference type="Gene3D" id="1.10.3210.10">
    <property type="entry name" value="Hypothetical protein af1432"/>
    <property type="match status" value="1"/>
</dbReference>
<proteinExistence type="predicted"/>
<dbReference type="EC" id="2.7.6.5" evidence="1"/>
<dbReference type="Proteomes" id="UP000035648">
    <property type="component" value="Chromosome"/>
</dbReference>
<reference evidence="1 2" key="1">
    <citation type="journal article" date="2015" name="Nature">
        <title>rRNA introns, odd ribosomes, and small enigmatic genomes across a large radiation of phyla.</title>
        <authorList>
            <person name="Brown C.T."/>
            <person name="Hug L.A."/>
            <person name="Thomas B.C."/>
            <person name="Sharon I."/>
            <person name="Castelle C.J."/>
            <person name="Singh A."/>
            <person name="Wilkins M.J."/>
            <person name="Williams K.H."/>
            <person name="Banfield J.F."/>
        </authorList>
    </citation>
    <scope>NUCLEOTIDE SEQUENCE [LARGE SCALE GENOMIC DNA]</scope>
</reference>
<dbReference type="STRING" id="1618337.UT28_C0001G0262"/>
<dbReference type="SUPFAM" id="SSF109604">
    <property type="entry name" value="HD-domain/PDEase-like"/>
    <property type="match status" value="1"/>
</dbReference>
<gene>
    <name evidence="1" type="ORF">UT28_C0001G0262</name>
</gene>
<dbReference type="AlphaFoldDB" id="A0A0G4B3S4"/>
<organism evidence="1 2">
    <name type="scientific">Berkelbacteria bacterium GW2011_GWE1_39_12</name>
    <dbReference type="NCBI Taxonomy" id="1618337"/>
    <lineage>
        <taxon>Bacteria</taxon>
        <taxon>Candidatus Berkelbacteria</taxon>
    </lineage>
</organism>
<dbReference type="Pfam" id="PF13328">
    <property type="entry name" value="HD_4"/>
    <property type="match status" value="1"/>
</dbReference>
<dbReference type="KEGG" id="bbgw:UT28_C0001G0262"/>